<evidence type="ECO:0000256" key="4">
    <source>
        <dbReference type="ARBA" id="ARBA00022723"/>
    </source>
</evidence>
<reference evidence="11 12" key="1">
    <citation type="journal article" date="2015" name="Nature">
        <title>rRNA introns, odd ribosomes, and small enigmatic genomes across a large radiation of phyla.</title>
        <authorList>
            <person name="Brown C.T."/>
            <person name="Hug L.A."/>
            <person name="Thomas B.C."/>
            <person name="Sharon I."/>
            <person name="Castelle C.J."/>
            <person name="Singh A."/>
            <person name="Wilkins M.J."/>
            <person name="Williams K.H."/>
            <person name="Banfield J.F."/>
        </authorList>
    </citation>
    <scope>NUCLEOTIDE SEQUENCE [LARGE SCALE GENOMIC DNA]</scope>
</reference>
<evidence type="ECO:0000313" key="12">
    <source>
        <dbReference type="Proteomes" id="UP000034246"/>
    </source>
</evidence>
<dbReference type="PROSITE" id="PS00710">
    <property type="entry name" value="PGM_PMM"/>
    <property type="match status" value="1"/>
</dbReference>
<dbReference type="PANTHER" id="PTHR43771:SF2">
    <property type="entry name" value="PHOSPHOMANNOMUTASE_PHOSPHOGLUCOMUTASE"/>
    <property type="match status" value="1"/>
</dbReference>
<evidence type="ECO:0000256" key="1">
    <source>
        <dbReference type="ARBA" id="ARBA00001946"/>
    </source>
</evidence>
<dbReference type="InterPro" id="IPR016055">
    <property type="entry name" value="A-D-PHexomutase_a/b/a-I/II/III"/>
</dbReference>
<keyword evidence="3" id="KW-0597">Phosphoprotein</keyword>
<dbReference type="InterPro" id="IPR005844">
    <property type="entry name" value="A-D-PHexomutase_a/b/a-I"/>
</dbReference>
<dbReference type="Gene3D" id="3.30.310.50">
    <property type="entry name" value="Alpha-D-phosphohexomutase, C-terminal domain"/>
    <property type="match status" value="1"/>
</dbReference>
<dbReference type="Pfam" id="PF02880">
    <property type="entry name" value="PGM_PMM_III"/>
    <property type="match status" value="1"/>
</dbReference>
<dbReference type="EMBL" id="LBWP01000006">
    <property type="protein sequence ID" value="KKR11537.1"/>
    <property type="molecule type" value="Genomic_DNA"/>
</dbReference>
<comment type="caution">
    <text evidence="11">The sequence shown here is derived from an EMBL/GenBank/DDBJ whole genome shotgun (WGS) entry which is preliminary data.</text>
</comment>
<dbReference type="SUPFAM" id="SSF53738">
    <property type="entry name" value="Phosphoglucomutase, first 3 domains"/>
    <property type="match status" value="3"/>
</dbReference>
<dbReference type="GO" id="GO:0016868">
    <property type="term" value="F:intramolecular phosphotransferase activity"/>
    <property type="evidence" value="ECO:0007669"/>
    <property type="project" value="InterPro"/>
</dbReference>
<evidence type="ECO:0000259" key="10">
    <source>
        <dbReference type="Pfam" id="PF02880"/>
    </source>
</evidence>
<dbReference type="InterPro" id="IPR036900">
    <property type="entry name" value="A-D-PHexomutase_C_sf"/>
</dbReference>
<dbReference type="PRINTS" id="PR00509">
    <property type="entry name" value="PGMPMM"/>
</dbReference>
<proteinExistence type="inferred from homology"/>
<dbReference type="InterPro" id="IPR005841">
    <property type="entry name" value="Alpha-D-phosphohexomutase_SF"/>
</dbReference>
<comment type="cofactor">
    <cofactor evidence="1">
        <name>Mg(2+)</name>
        <dbReference type="ChEBI" id="CHEBI:18420"/>
    </cofactor>
</comment>
<dbReference type="STRING" id="1618550.UT39_C0006G0043"/>
<protein>
    <submittedName>
        <fullName evidence="11">Phosphomannomutase</fullName>
    </submittedName>
</protein>
<dbReference type="InterPro" id="IPR005846">
    <property type="entry name" value="A-D-PHexomutase_a/b/a-III"/>
</dbReference>
<keyword evidence="6" id="KW-0413">Isomerase</keyword>
<dbReference type="Gene3D" id="3.40.120.10">
    <property type="entry name" value="Alpha-D-Glucose-1,6-Bisphosphate, subunit A, domain 3"/>
    <property type="match status" value="3"/>
</dbReference>
<dbReference type="Pfam" id="PF02878">
    <property type="entry name" value="PGM_PMM_I"/>
    <property type="match status" value="1"/>
</dbReference>
<feature type="domain" description="Alpha-D-phosphohexomutase alpha/beta/alpha" evidence="8">
    <location>
        <begin position="12"/>
        <end position="144"/>
    </location>
</feature>
<evidence type="ECO:0000256" key="7">
    <source>
        <dbReference type="RuleBase" id="RU004326"/>
    </source>
</evidence>
<dbReference type="CDD" id="cd03089">
    <property type="entry name" value="PMM_PGM"/>
    <property type="match status" value="1"/>
</dbReference>
<evidence type="ECO:0000256" key="6">
    <source>
        <dbReference type="ARBA" id="ARBA00023235"/>
    </source>
</evidence>
<evidence type="ECO:0000313" key="11">
    <source>
        <dbReference type="EMBL" id="KKR11537.1"/>
    </source>
</evidence>
<keyword evidence="5 7" id="KW-0460">Magnesium</keyword>
<evidence type="ECO:0000256" key="2">
    <source>
        <dbReference type="ARBA" id="ARBA00010231"/>
    </source>
</evidence>
<dbReference type="InterPro" id="IPR016066">
    <property type="entry name" value="A-D-PHexomutase_CS"/>
</dbReference>
<dbReference type="AlphaFoldDB" id="A0A0G0RCW6"/>
<accession>A0A0G0RCW6</accession>
<evidence type="ECO:0000259" key="9">
    <source>
        <dbReference type="Pfam" id="PF02879"/>
    </source>
</evidence>
<evidence type="ECO:0000256" key="5">
    <source>
        <dbReference type="ARBA" id="ARBA00022842"/>
    </source>
</evidence>
<dbReference type="SUPFAM" id="SSF55957">
    <property type="entry name" value="Phosphoglucomutase, C-terminal domain"/>
    <property type="match status" value="1"/>
</dbReference>
<feature type="domain" description="Alpha-D-phosphohexomutase alpha/beta/alpha" evidence="10">
    <location>
        <begin position="264"/>
        <end position="373"/>
    </location>
</feature>
<feature type="domain" description="Alpha-D-phosphohexomutase alpha/beta/alpha" evidence="9">
    <location>
        <begin position="161"/>
        <end position="258"/>
    </location>
</feature>
<dbReference type="GO" id="GO:0000287">
    <property type="term" value="F:magnesium ion binding"/>
    <property type="evidence" value="ECO:0007669"/>
    <property type="project" value="InterPro"/>
</dbReference>
<keyword evidence="4 7" id="KW-0479">Metal-binding</keyword>
<dbReference type="Pfam" id="PF02879">
    <property type="entry name" value="PGM_PMM_II"/>
    <property type="match status" value="1"/>
</dbReference>
<gene>
    <name evidence="11" type="ORF">UT39_C0006G0043</name>
</gene>
<evidence type="ECO:0000256" key="3">
    <source>
        <dbReference type="ARBA" id="ARBA00022553"/>
    </source>
</evidence>
<dbReference type="PANTHER" id="PTHR43771">
    <property type="entry name" value="PHOSPHOMANNOMUTASE"/>
    <property type="match status" value="1"/>
</dbReference>
<dbReference type="InterPro" id="IPR005845">
    <property type="entry name" value="A-D-PHexomutase_a/b/a-II"/>
</dbReference>
<evidence type="ECO:0000259" key="8">
    <source>
        <dbReference type="Pfam" id="PF02878"/>
    </source>
</evidence>
<dbReference type="Proteomes" id="UP000034246">
    <property type="component" value="Unassembled WGS sequence"/>
</dbReference>
<name>A0A0G0RCW6_9BACT</name>
<sequence>MPEYTDPHFTDNIFRGYDIRGKYPDELNEAGAYTIGRAYSTFLSRRRINECVISGDNRITTPNIKRAIIDGLLDSGINVIDLGLGLVYFMYFGQYYFQSKGGVNVSASHNPKEYNGFKLAVGFSDTMITEEIVELREIAKKGKFTTPNEKGEYREEEIFSHYKNDLFKKMPDKLSFRVVVDGGNCTPGKFMPDILREAGCEVIEQNTELDGNFPLGTPDPTEREYLQRLADGVVKNKADIGFCYDPDGDRIGIVDNEGNMIWNDVLVSIFASDLLDFQPKAKIVFNTLCSKQVTDVIKERGGVPVIWLTGHSFIKAKVKEERALFGGELSGHFFFMDNFYGHDDCAFASLRLLNYLKRVRKSLKQVISELPKYYSSPEIKLGLADNIKFDFVKDIFGKELKDMFKDAKFIEIDGVRADTDTEMVIIRASQNGPYVTIKFEGKTEDQYNQLKSKLKVMLKSHREVDWTYGVNTDAFD</sequence>
<organism evidence="11 12">
    <name type="scientific">Candidatus Woesebacteria bacterium GW2011_GWA1_39_21</name>
    <dbReference type="NCBI Taxonomy" id="1618550"/>
    <lineage>
        <taxon>Bacteria</taxon>
        <taxon>Candidatus Woeseibacteriota</taxon>
    </lineage>
</organism>
<comment type="similarity">
    <text evidence="2 7">Belongs to the phosphohexose mutase family.</text>
</comment>
<dbReference type="GO" id="GO:0005975">
    <property type="term" value="P:carbohydrate metabolic process"/>
    <property type="evidence" value="ECO:0007669"/>
    <property type="project" value="InterPro"/>
</dbReference>